<dbReference type="AlphaFoldDB" id="A0A3S8SBK8"/>
<organism evidence="1 2">
    <name type="scientific">Lactobacillus helveticus</name>
    <name type="common">Lactobacillus suntoryeus</name>
    <dbReference type="NCBI Taxonomy" id="1587"/>
    <lineage>
        <taxon>Bacteria</taxon>
        <taxon>Bacillati</taxon>
        <taxon>Bacillota</taxon>
        <taxon>Bacilli</taxon>
        <taxon>Lactobacillales</taxon>
        <taxon>Lactobacillaceae</taxon>
        <taxon>Lactobacillus</taxon>
    </lineage>
</organism>
<name>A0A3S8SBK8_LACHE</name>
<dbReference type="Proteomes" id="UP000267945">
    <property type="component" value="Chromosome"/>
</dbReference>
<gene>
    <name evidence="1" type="ORF">LH5_00987</name>
</gene>
<evidence type="ECO:0000313" key="2">
    <source>
        <dbReference type="Proteomes" id="UP000267945"/>
    </source>
</evidence>
<reference evidence="1 2" key="1">
    <citation type="submission" date="2017-02" db="EMBL/GenBank/DDBJ databases">
        <title>Complete genome sequence of Lactobacillus helveticus.</title>
        <authorList>
            <person name="Kim J.F."/>
            <person name="Chung Y."/>
            <person name="Kwak M."/>
        </authorList>
    </citation>
    <scope>NUCLEOTIDE SEQUENCE [LARGE SCALE GENOMIC DNA]</scope>
    <source>
        <strain evidence="1 2">LH5</strain>
    </source>
</reference>
<sequence length="53" mass="5745">MQKHIKVIIMTVVILALMVGGQVAPLAVADQLNLSKNAAIITMTITCRKLRTL</sequence>
<accession>A0A3S8SBK8</accession>
<evidence type="ECO:0000313" key="1">
    <source>
        <dbReference type="EMBL" id="AZK91238.1"/>
    </source>
</evidence>
<proteinExistence type="predicted"/>
<protein>
    <submittedName>
        <fullName evidence="1">Uncharacterized protein</fullName>
    </submittedName>
</protein>
<dbReference type="EMBL" id="CP019581">
    <property type="protein sequence ID" value="AZK91238.1"/>
    <property type="molecule type" value="Genomic_DNA"/>
</dbReference>